<evidence type="ECO:0008006" key="4">
    <source>
        <dbReference type="Google" id="ProtNLM"/>
    </source>
</evidence>
<organism evidence="2 3">
    <name type="scientific">Steinernema carpocapsae</name>
    <name type="common">Entomopathogenic nematode</name>
    <dbReference type="NCBI Taxonomy" id="34508"/>
    <lineage>
        <taxon>Eukaryota</taxon>
        <taxon>Metazoa</taxon>
        <taxon>Ecdysozoa</taxon>
        <taxon>Nematoda</taxon>
        <taxon>Chromadorea</taxon>
        <taxon>Rhabditida</taxon>
        <taxon>Tylenchina</taxon>
        <taxon>Panagrolaimomorpha</taxon>
        <taxon>Strongyloidoidea</taxon>
        <taxon>Steinernematidae</taxon>
        <taxon>Steinernema</taxon>
    </lineage>
</organism>
<feature type="signal peptide" evidence="1">
    <location>
        <begin position="1"/>
        <end position="18"/>
    </location>
</feature>
<protein>
    <recommendedName>
        <fullName evidence="4">DOMON domain-containing protein</fullName>
    </recommendedName>
</protein>
<dbReference type="OrthoDB" id="5877995at2759"/>
<reference evidence="2 3" key="1">
    <citation type="journal article" date="2015" name="Genome Biol.">
        <title>Comparative genomics of Steinernema reveals deeply conserved gene regulatory networks.</title>
        <authorList>
            <person name="Dillman A.R."/>
            <person name="Macchietto M."/>
            <person name="Porter C.F."/>
            <person name="Rogers A."/>
            <person name="Williams B."/>
            <person name="Antoshechkin I."/>
            <person name="Lee M.M."/>
            <person name="Goodwin Z."/>
            <person name="Lu X."/>
            <person name="Lewis E.E."/>
            <person name="Goodrich-Blair H."/>
            <person name="Stock S.P."/>
            <person name="Adams B.J."/>
            <person name="Sternberg P.W."/>
            <person name="Mortazavi A."/>
        </authorList>
    </citation>
    <scope>NUCLEOTIDE SEQUENCE [LARGE SCALE GENOMIC DNA]</scope>
    <source>
        <strain evidence="2 3">ALL</strain>
    </source>
</reference>
<keyword evidence="1" id="KW-0732">Signal</keyword>
<sequence>MTRSAVLCFFALVFGVNSQYTSSYQSTSTYSNQYQNSNQYNNGAGPQCWFSNSNGFNLSWTVDNNKNVIFNLRYPNYPTFASWVGVGFGSNSQNITMVLLEVANGQVSIASAKMSNGNIQKENQNTLVSASGIVNVNTLQATFVKSLKEITDAAQGSSCVQWNFYATPRMTGQSQIPITKQICNVDQTCPYMGTQTVFGNYQDSQYGFGNNYNNQYGQPQFNNGYSNQYQVVRVDMAINKDLLRQTINASTNLALLAHLVAHLALLAHLAHLAFLASNAYNSNFQYSTQHPNLNYLQQQRSYDQSNDFLVQNPNYRFLDQSLQQRYEQNQNLYQNQNARMYDSNSPYSQGGYSNQNQPMLTNQQQNQLNYQRIQQDYRNNPNPNAGRTFTNNIYGYDYRSNPNQQYTYVSNSQQQYQPPQYQRVPVKA</sequence>
<evidence type="ECO:0000313" key="3">
    <source>
        <dbReference type="Proteomes" id="UP000298663"/>
    </source>
</evidence>
<gene>
    <name evidence="2" type="ORF">L596_022000</name>
</gene>
<feature type="chain" id="PRO_5020349761" description="DOMON domain-containing protein" evidence="1">
    <location>
        <begin position="19"/>
        <end position="428"/>
    </location>
</feature>
<evidence type="ECO:0000256" key="1">
    <source>
        <dbReference type="SAM" id="SignalP"/>
    </source>
</evidence>
<name>A0A4U5MKE3_STECR</name>
<dbReference type="AlphaFoldDB" id="A0A4U5MKE3"/>
<accession>A0A4U5MKE3</accession>
<evidence type="ECO:0000313" key="2">
    <source>
        <dbReference type="EMBL" id="TKR69909.1"/>
    </source>
</evidence>
<reference evidence="2 3" key="2">
    <citation type="journal article" date="2019" name="G3 (Bethesda)">
        <title>Hybrid Assembly of the Genome of the Entomopathogenic Nematode Steinernema carpocapsae Identifies the X-Chromosome.</title>
        <authorList>
            <person name="Serra L."/>
            <person name="Macchietto M."/>
            <person name="Macias-Munoz A."/>
            <person name="McGill C.J."/>
            <person name="Rodriguez I.M."/>
            <person name="Rodriguez B."/>
            <person name="Murad R."/>
            <person name="Mortazavi A."/>
        </authorList>
    </citation>
    <scope>NUCLEOTIDE SEQUENCE [LARGE SCALE GENOMIC DNA]</scope>
    <source>
        <strain evidence="2 3">ALL</strain>
    </source>
</reference>
<keyword evidence="3" id="KW-1185">Reference proteome</keyword>
<proteinExistence type="predicted"/>
<dbReference type="Proteomes" id="UP000298663">
    <property type="component" value="Unassembled WGS sequence"/>
</dbReference>
<dbReference type="EMBL" id="AZBU02000007">
    <property type="protein sequence ID" value="TKR69909.1"/>
    <property type="molecule type" value="Genomic_DNA"/>
</dbReference>
<comment type="caution">
    <text evidence="2">The sequence shown here is derived from an EMBL/GenBank/DDBJ whole genome shotgun (WGS) entry which is preliminary data.</text>
</comment>